<dbReference type="CDD" id="cd13128">
    <property type="entry name" value="MATE_Wzx_like"/>
    <property type="match status" value="1"/>
</dbReference>
<dbReference type="Pfam" id="PF01943">
    <property type="entry name" value="Polysacc_synt"/>
    <property type="match status" value="1"/>
</dbReference>
<dbReference type="GO" id="GO:0005886">
    <property type="term" value="C:plasma membrane"/>
    <property type="evidence" value="ECO:0007669"/>
    <property type="project" value="UniProtKB-SubCell"/>
</dbReference>
<dbReference type="InterPro" id="IPR002797">
    <property type="entry name" value="Polysacc_synth"/>
</dbReference>
<keyword evidence="8" id="KW-1185">Reference proteome</keyword>
<proteinExistence type="predicted"/>
<dbReference type="PANTHER" id="PTHR30250">
    <property type="entry name" value="PST FAMILY PREDICTED COLANIC ACID TRANSPORTER"/>
    <property type="match status" value="1"/>
</dbReference>
<keyword evidence="5 6" id="KW-0472">Membrane</keyword>
<feature type="transmembrane region" description="Helical" evidence="6">
    <location>
        <begin position="353"/>
        <end position="373"/>
    </location>
</feature>
<organism evidence="7 8">
    <name type="scientific">Mucilaginibacter arboris</name>
    <dbReference type="NCBI Taxonomy" id="2682090"/>
    <lineage>
        <taxon>Bacteria</taxon>
        <taxon>Pseudomonadati</taxon>
        <taxon>Bacteroidota</taxon>
        <taxon>Sphingobacteriia</taxon>
        <taxon>Sphingobacteriales</taxon>
        <taxon>Sphingobacteriaceae</taxon>
        <taxon>Mucilaginibacter</taxon>
    </lineage>
</organism>
<feature type="transmembrane region" description="Helical" evidence="6">
    <location>
        <begin position="7"/>
        <end position="27"/>
    </location>
</feature>
<evidence type="ECO:0000313" key="8">
    <source>
        <dbReference type="Proteomes" id="UP000462014"/>
    </source>
</evidence>
<feature type="transmembrane region" description="Helical" evidence="6">
    <location>
        <begin position="249"/>
        <end position="268"/>
    </location>
</feature>
<evidence type="ECO:0000256" key="2">
    <source>
        <dbReference type="ARBA" id="ARBA00022475"/>
    </source>
</evidence>
<evidence type="ECO:0000256" key="1">
    <source>
        <dbReference type="ARBA" id="ARBA00004651"/>
    </source>
</evidence>
<comment type="caution">
    <text evidence="7">The sequence shown here is derived from an EMBL/GenBank/DDBJ whole genome shotgun (WGS) entry which is preliminary data.</text>
</comment>
<evidence type="ECO:0000313" key="7">
    <source>
        <dbReference type="EMBL" id="MVN22048.1"/>
    </source>
</evidence>
<feature type="transmembrane region" description="Helical" evidence="6">
    <location>
        <begin position="437"/>
        <end position="460"/>
    </location>
</feature>
<reference evidence="7 8" key="1">
    <citation type="submission" date="2019-12" db="EMBL/GenBank/DDBJ databases">
        <title>Mucilaginibacter sp. HMF7410 genome sequencing and assembly.</title>
        <authorList>
            <person name="Kang H."/>
            <person name="Cha I."/>
            <person name="Kim H."/>
            <person name="Joh K."/>
        </authorList>
    </citation>
    <scope>NUCLEOTIDE SEQUENCE [LARGE SCALE GENOMIC DNA]</scope>
    <source>
        <strain evidence="7 8">HMF7410</strain>
    </source>
</reference>
<protein>
    <submittedName>
        <fullName evidence="7">Oligosaccharide flippase family protein</fullName>
    </submittedName>
</protein>
<feature type="transmembrane region" description="Helical" evidence="6">
    <location>
        <begin position="289"/>
        <end position="314"/>
    </location>
</feature>
<dbReference type="PANTHER" id="PTHR30250:SF11">
    <property type="entry name" value="O-ANTIGEN TRANSPORTER-RELATED"/>
    <property type="match status" value="1"/>
</dbReference>
<feature type="transmembrane region" description="Helical" evidence="6">
    <location>
        <begin position="209"/>
        <end position="229"/>
    </location>
</feature>
<evidence type="ECO:0000256" key="4">
    <source>
        <dbReference type="ARBA" id="ARBA00022989"/>
    </source>
</evidence>
<feature type="transmembrane region" description="Helical" evidence="6">
    <location>
        <begin position="379"/>
        <end position="400"/>
    </location>
</feature>
<evidence type="ECO:0000256" key="6">
    <source>
        <dbReference type="SAM" id="Phobius"/>
    </source>
</evidence>
<evidence type="ECO:0000256" key="5">
    <source>
        <dbReference type="ARBA" id="ARBA00023136"/>
    </source>
</evidence>
<keyword evidence="4 6" id="KW-1133">Transmembrane helix</keyword>
<feature type="transmembrane region" description="Helical" evidence="6">
    <location>
        <begin position="326"/>
        <end position="346"/>
    </location>
</feature>
<feature type="transmembrane region" description="Helical" evidence="6">
    <location>
        <begin position="412"/>
        <end position="431"/>
    </location>
</feature>
<dbReference type="EMBL" id="WPIK01000009">
    <property type="protein sequence ID" value="MVN22048.1"/>
    <property type="molecule type" value="Genomic_DNA"/>
</dbReference>
<feature type="transmembrane region" description="Helical" evidence="6">
    <location>
        <begin position="79"/>
        <end position="102"/>
    </location>
</feature>
<dbReference type="RefSeq" id="WP_157566937.1">
    <property type="nucleotide sequence ID" value="NZ_WPIK01000009.1"/>
</dbReference>
<feature type="transmembrane region" description="Helical" evidence="6">
    <location>
        <begin position="144"/>
        <end position="161"/>
    </location>
</feature>
<comment type="subcellular location">
    <subcellularLocation>
        <location evidence="1">Cell membrane</location>
        <topology evidence="1">Multi-pass membrane protein</topology>
    </subcellularLocation>
</comment>
<keyword evidence="2" id="KW-1003">Cell membrane</keyword>
<feature type="transmembrane region" description="Helical" evidence="6">
    <location>
        <begin position="47"/>
        <end position="67"/>
    </location>
</feature>
<evidence type="ECO:0000256" key="3">
    <source>
        <dbReference type="ARBA" id="ARBA00022692"/>
    </source>
</evidence>
<gene>
    <name evidence="7" type="ORF">GO621_10940</name>
</gene>
<accession>A0A7K1SXS1</accession>
<dbReference type="Proteomes" id="UP000462014">
    <property type="component" value="Unassembled WGS sequence"/>
</dbReference>
<name>A0A7K1SXS1_9SPHI</name>
<sequence length="480" mass="54716">MSLKRNFLYNSILTASNYVFPLITFPYVSRVLGVTNIGICNFVDSIINYYILFSMMGISIIGTREIAKDANNSTELNKTFTNLFFLNATTTFCVLILFVISIHIVPQLNQYKELMYISAMKIFFSLFLIEWFYKGIENFRYITVRNLVIRCLYVIAIFIFIQNRDNYVTYYSISVCTVILEAVINWQYKKRFVKLDIRGILFKRYIKSFFSNGLYFILTSMYLTFNIAYLGFVSGKAEVGYYTTATKLYGLFLAIFTAFTGVMLPRMSSLVADGDIEKMVQLVEKSFDILYSICIPLVIIIMMLSPEIIMIIGGKGFEGAIIPMRIITPLLLIVGIAQILVFQILTPLKNDKIILINSIIGACVGLTLNILLVKRLGSIGSALTMVTAELFVLISAAYFVKRQVKIKVPLGKLIKIAFYSIPYIIICSLSKLYFVHPIVICLVALTLSGMYFILCQLLLLKNKELVKMFTMIRISKNYTN</sequence>
<feature type="transmembrane region" description="Helical" evidence="6">
    <location>
        <begin position="167"/>
        <end position="188"/>
    </location>
</feature>
<dbReference type="AlphaFoldDB" id="A0A7K1SXS1"/>
<dbReference type="InterPro" id="IPR050833">
    <property type="entry name" value="Poly_Biosynth_Transport"/>
</dbReference>
<feature type="transmembrane region" description="Helical" evidence="6">
    <location>
        <begin position="114"/>
        <end position="132"/>
    </location>
</feature>
<keyword evidence="3 6" id="KW-0812">Transmembrane</keyword>